<evidence type="ECO:0000313" key="11">
    <source>
        <dbReference type="EMBL" id="AMJ40544.1"/>
    </source>
</evidence>
<evidence type="ECO:0000313" key="13">
    <source>
        <dbReference type="Proteomes" id="UP000068026"/>
    </source>
</evidence>
<accession>A0A0X8VCI4</accession>
<comment type="similarity">
    <text evidence="8">Belongs to the TRAP transporter small permease family.</text>
</comment>
<evidence type="ECO:0000256" key="1">
    <source>
        <dbReference type="ARBA" id="ARBA00004429"/>
    </source>
</evidence>
<dbReference type="OrthoDB" id="9814265at2"/>
<dbReference type="EMBL" id="FQUA01000002">
    <property type="protein sequence ID" value="SHE39305.1"/>
    <property type="molecule type" value="Genomic_DNA"/>
</dbReference>
<keyword evidence="13" id="KW-1185">Reference proteome</keyword>
<protein>
    <submittedName>
        <fullName evidence="11">Sialic acid TRAP transporter permease protein SiaT</fullName>
    </submittedName>
    <submittedName>
        <fullName evidence="12">TRAP-type C4-dicarboxylate transport system, small permease component</fullName>
    </submittedName>
</protein>
<dbReference type="Pfam" id="PF04290">
    <property type="entry name" value="DctQ"/>
    <property type="match status" value="1"/>
</dbReference>
<evidence type="ECO:0000256" key="9">
    <source>
        <dbReference type="SAM" id="Phobius"/>
    </source>
</evidence>
<dbReference type="InterPro" id="IPR007387">
    <property type="entry name" value="TRAP_DctQ"/>
</dbReference>
<reference evidence="13" key="2">
    <citation type="submission" date="2016-01" db="EMBL/GenBank/DDBJ databases">
        <authorList>
            <person name="Poehlein A."/>
            <person name="Schlien K."/>
            <person name="Gottschalk G."/>
            <person name="Buckel W."/>
            <person name="Daniel R."/>
        </authorList>
    </citation>
    <scope>NUCLEOTIDE SEQUENCE [LARGE SCALE GENOMIC DNA]</scope>
    <source>
        <strain evidence="13">X2</strain>
    </source>
</reference>
<dbReference type="InterPro" id="IPR055348">
    <property type="entry name" value="DctQ"/>
</dbReference>
<comment type="subcellular location">
    <subcellularLocation>
        <location evidence="1">Cell inner membrane</location>
        <topology evidence="1">Multi-pass membrane protein</topology>
    </subcellularLocation>
</comment>
<evidence type="ECO:0000256" key="3">
    <source>
        <dbReference type="ARBA" id="ARBA00022475"/>
    </source>
</evidence>
<dbReference type="PANTHER" id="PTHR35011">
    <property type="entry name" value="2,3-DIKETO-L-GULONATE TRAP TRANSPORTER SMALL PERMEASE PROTEIN YIAM"/>
    <property type="match status" value="1"/>
</dbReference>
<name>A0A0X8VCI4_ANAPI</name>
<dbReference type="KEGG" id="cpro:CPRO_09450"/>
<organism evidence="12 14">
    <name type="scientific">Anaerotignum propionicum DSM 1682</name>
    <dbReference type="NCBI Taxonomy" id="991789"/>
    <lineage>
        <taxon>Bacteria</taxon>
        <taxon>Bacillati</taxon>
        <taxon>Bacillota</taxon>
        <taxon>Clostridia</taxon>
        <taxon>Lachnospirales</taxon>
        <taxon>Anaerotignaceae</taxon>
        <taxon>Anaerotignum</taxon>
    </lineage>
</organism>
<keyword evidence="4" id="KW-0997">Cell inner membrane</keyword>
<reference evidence="14" key="4">
    <citation type="submission" date="2016-11" db="EMBL/GenBank/DDBJ databases">
        <authorList>
            <person name="Jaros S."/>
            <person name="Januszkiewicz K."/>
            <person name="Wedrychowicz H."/>
        </authorList>
    </citation>
    <scope>NUCLEOTIDE SEQUENCE [LARGE SCALE GENOMIC DNA]</scope>
    <source>
        <strain evidence="14">DSM 1682</strain>
    </source>
</reference>
<keyword evidence="2" id="KW-0813">Transport</keyword>
<feature type="transmembrane region" description="Helical" evidence="9">
    <location>
        <begin position="55"/>
        <end position="79"/>
    </location>
</feature>
<reference evidence="11 13" key="1">
    <citation type="journal article" date="2016" name="Genome Announc.">
        <title>Complete Genome Sequence of the Amino Acid-Fermenting Clostridium propionicum X2 (DSM 1682).</title>
        <authorList>
            <person name="Poehlein A."/>
            <person name="Schlien K."/>
            <person name="Chowdhury N.P."/>
            <person name="Gottschalk G."/>
            <person name="Buckel W."/>
            <person name="Daniel R."/>
        </authorList>
    </citation>
    <scope>NUCLEOTIDE SEQUENCE [LARGE SCALE GENOMIC DNA]</scope>
    <source>
        <strain evidence="11 13">X2</strain>
    </source>
</reference>
<dbReference type="EMBL" id="CP014223">
    <property type="protein sequence ID" value="AMJ40544.1"/>
    <property type="molecule type" value="Genomic_DNA"/>
</dbReference>
<evidence type="ECO:0000256" key="6">
    <source>
        <dbReference type="ARBA" id="ARBA00022989"/>
    </source>
</evidence>
<feature type="transmembrane region" description="Helical" evidence="9">
    <location>
        <begin position="17"/>
        <end position="43"/>
    </location>
</feature>
<feature type="transmembrane region" description="Helical" evidence="9">
    <location>
        <begin position="91"/>
        <end position="112"/>
    </location>
</feature>
<keyword evidence="5 9" id="KW-0812">Transmembrane</keyword>
<gene>
    <name evidence="11" type="primary">siaT_4</name>
    <name evidence="11" type="ORF">CPRO_09450</name>
    <name evidence="12" type="ORF">SAMN02745151_00538</name>
</gene>
<keyword evidence="6 9" id="KW-1133">Transmembrane helix</keyword>
<keyword evidence="7 9" id="KW-0472">Membrane</keyword>
<evidence type="ECO:0000256" key="2">
    <source>
        <dbReference type="ARBA" id="ARBA00022448"/>
    </source>
</evidence>
<evidence type="ECO:0000313" key="12">
    <source>
        <dbReference type="EMBL" id="SHE39305.1"/>
    </source>
</evidence>
<dbReference type="GO" id="GO:0022857">
    <property type="term" value="F:transmembrane transporter activity"/>
    <property type="evidence" value="ECO:0007669"/>
    <property type="project" value="TreeGrafter"/>
</dbReference>
<dbReference type="Proteomes" id="UP000068026">
    <property type="component" value="Chromosome"/>
</dbReference>
<evidence type="ECO:0000256" key="7">
    <source>
        <dbReference type="ARBA" id="ARBA00023136"/>
    </source>
</evidence>
<proteinExistence type="inferred from homology"/>
<dbReference type="GO" id="GO:0015740">
    <property type="term" value="P:C4-dicarboxylate transport"/>
    <property type="evidence" value="ECO:0007669"/>
    <property type="project" value="TreeGrafter"/>
</dbReference>
<evidence type="ECO:0000313" key="14">
    <source>
        <dbReference type="Proteomes" id="UP000184204"/>
    </source>
</evidence>
<dbReference type="GO" id="GO:0005886">
    <property type="term" value="C:plasma membrane"/>
    <property type="evidence" value="ECO:0007669"/>
    <property type="project" value="UniProtKB-SubCell"/>
</dbReference>
<keyword evidence="3" id="KW-1003">Cell membrane</keyword>
<dbReference type="Proteomes" id="UP000184204">
    <property type="component" value="Unassembled WGS sequence"/>
</dbReference>
<evidence type="ECO:0000256" key="8">
    <source>
        <dbReference type="ARBA" id="ARBA00038436"/>
    </source>
</evidence>
<feature type="domain" description="Tripartite ATP-independent periplasmic transporters DctQ component" evidence="10">
    <location>
        <begin position="29"/>
        <end position="155"/>
    </location>
</feature>
<dbReference type="AlphaFoldDB" id="A0A0X8VCI4"/>
<evidence type="ECO:0000259" key="10">
    <source>
        <dbReference type="Pfam" id="PF04290"/>
    </source>
</evidence>
<dbReference type="PANTHER" id="PTHR35011:SF2">
    <property type="entry name" value="2,3-DIKETO-L-GULONATE TRAP TRANSPORTER SMALL PERMEASE PROTEIN YIAM"/>
    <property type="match status" value="1"/>
</dbReference>
<evidence type="ECO:0000256" key="4">
    <source>
        <dbReference type="ARBA" id="ARBA00022519"/>
    </source>
</evidence>
<feature type="transmembrane region" description="Helical" evidence="9">
    <location>
        <begin position="132"/>
        <end position="153"/>
    </location>
</feature>
<reference evidence="12" key="3">
    <citation type="submission" date="2016-11" db="EMBL/GenBank/DDBJ databases">
        <authorList>
            <person name="Varghese N."/>
            <person name="Submissions S."/>
        </authorList>
    </citation>
    <scope>NUCLEOTIDE SEQUENCE</scope>
    <source>
        <strain evidence="12">DSM 1682</strain>
    </source>
</reference>
<sequence length="164" mass="18115">MSVITFFRKLSDAINKVCLTICVALLGAMVVTTSVQIICRVFFTAISWSEELARYFLIWTSLLGAGCVYKSGSNIAVLFVQGLLPQGLKKFAKILVHILCGFFFALAIYHGIRYMGMMGIQKSASLHIPMKFMYLAIPLGCGIMEFHVIDAILGEIFGKEGEES</sequence>
<evidence type="ECO:0000256" key="5">
    <source>
        <dbReference type="ARBA" id="ARBA00022692"/>
    </source>
</evidence>
<dbReference type="RefSeq" id="WP_066048385.1">
    <property type="nucleotide sequence ID" value="NZ_CP014223.1"/>
</dbReference>